<dbReference type="CDD" id="cd05015">
    <property type="entry name" value="SIS_PGI_1"/>
    <property type="match status" value="1"/>
</dbReference>
<evidence type="ECO:0000256" key="7">
    <source>
        <dbReference type="ARBA" id="ARBA00029321"/>
    </source>
</evidence>
<dbReference type="Pfam" id="PF00342">
    <property type="entry name" value="PGI"/>
    <property type="match status" value="1"/>
</dbReference>
<comment type="function">
    <text evidence="8">Catalyzes the reversible isomerization of glucose-6-phosphate to fructose-6-phosphate.</text>
</comment>
<dbReference type="FunFam" id="3.40.50.10490:FF:000016">
    <property type="entry name" value="Glucose-6-phosphate isomerase"/>
    <property type="match status" value="1"/>
</dbReference>
<dbReference type="GO" id="GO:0097367">
    <property type="term" value="F:carbohydrate derivative binding"/>
    <property type="evidence" value="ECO:0007669"/>
    <property type="project" value="InterPro"/>
</dbReference>
<evidence type="ECO:0000256" key="2">
    <source>
        <dbReference type="ARBA" id="ARBA00006604"/>
    </source>
</evidence>
<dbReference type="UniPathway" id="UPA00138"/>
<comment type="subcellular location">
    <subcellularLocation>
        <location evidence="8">Cytoplasm</location>
    </subcellularLocation>
</comment>
<evidence type="ECO:0000313" key="10">
    <source>
        <dbReference type="EMBL" id="KXA13706.1"/>
    </source>
</evidence>
<evidence type="ECO:0000256" key="9">
    <source>
        <dbReference type="RuleBase" id="RU000612"/>
    </source>
</evidence>
<dbReference type="GO" id="GO:0006094">
    <property type="term" value="P:gluconeogenesis"/>
    <property type="evidence" value="ECO:0007669"/>
    <property type="project" value="UniProtKB-UniRule"/>
</dbReference>
<dbReference type="GO" id="GO:0051156">
    <property type="term" value="P:glucose 6-phosphate metabolic process"/>
    <property type="evidence" value="ECO:0007669"/>
    <property type="project" value="TreeGrafter"/>
</dbReference>
<dbReference type="GO" id="GO:0004347">
    <property type="term" value="F:glucose-6-phosphate isomerase activity"/>
    <property type="evidence" value="ECO:0007669"/>
    <property type="project" value="UniProtKB-UniRule"/>
</dbReference>
<gene>
    <name evidence="8" type="primary">pgi</name>
    <name evidence="10" type="ORF">HMPREF3222_00783</name>
</gene>
<dbReference type="PROSITE" id="PS00765">
    <property type="entry name" value="P_GLUCOSE_ISOMERASE_1"/>
    <property type="match status" value="1"/>
</dbReference>
<dbReference type="PROSITE" id="PS51463">
    <property type="entry name" value="P_GLUCOSE_ISOMERASE_3"/>
    <property type="match status" value="1"/>
</dbReference>
<dbReference type="PRINTS" id="PR00662">
    <property type="entry name" value="G6PISOMERASE"/>
</dbReference>
<evidence type="ECO:0000313" key="11">
    <source>
        <dbReference type="Proteomes" id="UP000070646"/>
    </source>
</evidence>
<dbReference type="InterPro" id="IPR046348">
    <property type="entry name" value="SIS_dom_sf"/>
</dbReference>
<evidence type="ECO:0000256" key="6">
    <source>
        <dbReference type="ARBA" id="ARBA00023235"/>
    </source>
</evidence>
<evidence type="ECO:0000256" key="4">
    <source>
        <dbReference type="ARBA" id="ARBA00022490"/>
    </source>
</evidence>
<comment type="caution">
    <text evidence="10">The sequence shown here is derived from an EMBL/GenBank/DDBJ whole genome shotgun (WGS) entry which is preliminary data.</text>
</comment>
<comment type="similarity">
    <text evidence="2 8 9">Belongs to the GPI family.</text>
</comment>
<dbReference type="CDD" id="cd05016">
    <property type="entry name" value="SIS_PGI_2"/>
    <property type="match status" value="1"/>
</dbReference>
<dbReference type="InterPro" id="IPR018189">
    <property type="entry name" value="Phosphoglucose_isomerase_CS"/>
</dbReference>
<dbReference type="UniPathway" id="UPA00109">
    <property type="reaction ID" value="UER00181"/>
</dbReference>
<proteinExistence type="inferred from homology"/>
<dbReference type="Gene3D" id="3.40.50.10490">
    <property type="entry name" value="Glucose-6-phosphate isomerase like protein, domain 1"/>
    <property type="match status" value="3"/>
</dbReference>
<dbReference type="InterPro" id="IPR001672">
    <property type="entry name" value="G6P_Isomerase"/>
</dbReference>
<dbReference type="PANTHER" id="PTHR11469:SF1">
    <property type="entry name" value="GLUCOSE-6-PHOSPHATE ISOMERASE"/>
    <property type="match status" value="1"/>
</dbReference>
<dbReference type="GO" id="GO:0006096">
    <property type="term" value="P:glycolytic process"/>
    <property type="evidence" value="ECO:0007669"/>
    <property type="project" value="UniProtKB-UniRule"/>
</dbReference>
<accession>A0A133NBN1</accession>
<reference evidence="10 11" key="1">
    <citation type="submission" date="2016-01" db="EMBL/GenBank/DDBJ databases">
        <authorList>
            <person name="Oliw E.H."/>
        </authorList>
    </citation>
    <scope>NUCLEOTIDE SEQUENCE [LARGE SCALE GENOMIC DNA]</scope>
    <source>
        <strain evidence="10 11">MJR7757A</strain>
    </source>
</reference>
<dbReference type="GO" id="GO:0048029">
    <property type="term" value="F:monosaccharide binding"/>
    <property type="evidence" value="ECO:0007669"/>
    <property type="project" value="TreeGrafter"/>
</dbReference>
<evidence type="ECO:0000256" key="1">
    <source>
        <dbReference type="ARBA" id="ARBA00004926"/>
    </source>
</evidence>
<keyword evidence="3 8" id="KW-0312">Gluconeogenesis</keyword>
<dbReference type="PATRIC" id="fig|1502.174.peg.790"/>
<sequence>MEVVIMKKGLVVDLSKAAPYLKSHEVAYMQETINQAHNKLHNGTGAGNDFLGWVDLPVNYDKDEFARIKEAAKKIQSDSDVLVVIGIGGSYLGARAAIEMLTNNFYNSVSKDKRKTPAIFYAGNNISSSYMADLLKAIDGLDVSLNVISKSGTTTEPAIAFRILKDYMEKKYGKEEAKKRIYATTDAKKGALKTLADAEGYETFVIPDDVGGRFSVLTAVGLLPIAAAGINIDEMMEGAADAREEYANPSLADNECYKYAAARNALYNKGKAIEILVNYEPSVHYFNEWWKQLYGESEGKDNKGLFPAAVDFSTDLHSMGQYIQEGRRDIFETVINVGSPREEIVIEANDENIDGLNFLAGKTMDYVNKQAFRGTLLAHNDGEVPNVVVNVPELTPYYFGRLVYFFEKACGISGYVLGINPFDQPGVEAYKKNMFALLGKPGFEDLKAELEERLK</sequence>
<dbReference type="FunFam" id="3.40.50.10490:FF:000015">
    <property type="entry name" value="Glucose-6-phosphate isomerase"/>
    <property type="match status" value="1"/>
</dbReference>
<comment type="caution">
    <text evidence="8">Lacks conserved residue(s) required for the propagation of feature annotation.</text>
</comment>
<dbReference type="SUPFAM" id="SSF53697">
    <property type="entry name" value="SIS domain"/>
    <property type="match status" value="1"/>
</dbReference>
<comment type="catalytic activity">
    <reaction evidence="7 8 9">
        <text>alpha-D-glucose 6-phosphate = beta-D-fructose 6-phosphate</text>
        <dbReference type="Rhea" id="RHEA:11816"/>
        <dbReference type="ChEBI" id="CHEBI:57634"/>
        <dbReference type="ChEBI" id="CHEBI:58225"/>
        <dbReference type="EC" id="5.3.1.9"/>
    </reaction>
</comment>
<protein>
    <recommendedName>
        <fullName evidence="8">Glucose-6-phosphate isomerase</fullName>
        <shortName evidence="8">GPI</shortName>
        <ecNumber evidence="8">5.3.1.9</ecNumber>
    </recommendedName>
    <alternativeName>
        <fullName evidence="8">Phosphoglucose isomerase</fullName>
        <shortName evidence="8">PGI</shortName>
    </alternativeName>
    <alternativeName>
        <fullName evidence="8">Phosphohexose isomerase</fullName>
        <shortName evidence="8">PHI</shortName>
    </alternativeName>
</protein>
<organism evidence="10 11">
    <name type="scientific">Clostridium perfringens</name>
    <dbReference type="NCBI Taxonomy" id="1502"/>
    <lineage>
        <taxon>Bacteria</taxon>
        <taxon>Bacillati</taxon>
        <taxon>Bacillota</taxon>
        <taxon>Clostridia</taxon>
        <taxon>Eubacteriales</taxon>
        <taxon>Clostridiaceae</taxon>
        <taxon>Clostridium</taxon>
    </lineage>
</organism>
<dbReference type="InterPro" id="IPR035482">
    <property type="entry name" value="SIS_PGI_2"/>
</dbReference>
<dbReference type="PROSITE" id="PS00174">
    <property type="entry name" value="P_GLUCOSE_ISOMERASE_2"/>
    <property type="match status" value="1"/>
</dbReference>
<comment type="pathway">
    <text evidence="8">Carbohydrate biosynthesis; gluconeogenesis.</text>
</comment>
<dbReference type="EMBL" id="LRPU01000027">
    <property type="protein sequence ID" value="KXA13706.1"/>
    <property type="molecule type" value="Genomic_DNA"/>
</dbReference>
<comment type="pathway">
    <text evidence="1 8 9">Carbohydrate degradation; glycolysis; D-glyceraldehyde 3-phosphate and glycerone phosphate from D-glucose: step 2/4.</text>
</comment>
<evidence type="ECO:0000256" key="8">
    <source>
        <dbReference type="HAMAP-Rule" id="MF_00473"/>
    </source>
</evidence>
<dbReference type="NCBIfam" id="NF010697">
    <property type="entry name" value="PRK14097.1"/>
    <property type="match status" value="1"/>
</dbReference>
<feature type="active site" evidence="8">
    <location>
        <position position="431"/>
    </location>
</feature>
<name>A0A133NBN1_CLOPF</name>
<evidence type="ECO:0000256" key="3">
    <source>
        <dbReference type="ARBA" id="ARBA00022432"/>
    </source>
</evidence>
<keyword evidence="4 8" id="KW-0963">Cytoplasm</keyword>
<evidence type="ECO:0000256" key="5">
    <source>
        <dbReference type="ARBA" id="ARBA00023152"/>
    </source>
</evidence>
<dbReference type="PANTHER" id="PTHR11469">
    <property type="entry name" value="GLUCOSE-6-PHOSPHATE ISOMERASE"/>
    <property type="match status" value="1"/>
</dbReference>
<dbReference type="EC" id="5.3.1.9" evidence="8"/>
<dbReference type="GO" id="GO:0005829">
    <property type="term" value="C:cytosol"/>
    <property type="evidence" value="ECO:0007669"/>
    <property type="project" value="TreeGrafter"/>
</dbReference>
<dbReference type="HAMAP" id="MF_00473">
    <property type="entry name" value="G6P_isomerase"/>
    <property type="match status" value="1"/>
</dbReference>
<feature type="active site" description="Proton donor" evidence="8">
    <location>
        <position position="296"/>
    </location>
</feature>
<keyword evidence="5 8" id="KW-0324">Glycolysis</keyword>
<dbReference type="AlphaFoldDB" id="A0A133NBN1"/>
<keyword evidence="6 8" id="KW-0413">Isomerase</keyword>
<dbReference type="InterPro" id="IPR035476">
    <property type="entry name" value="SIS_PGI_1"/>
</dbReference>
<dbReference type="Proteomes" id="UP000070646">
    <property type="component" value="Unassembled WGS sequence"/>
</dbReference>